<dbReference type="Proteomes" id="UP000490800">
    <property type="component" value="Unassembled WGS sequence"/>
</dbReference>
<dbReference type="RefSeq" id="WP_166542029.1">
    <property type="nucleotide sequence ID" value="NZ_RHLK01000008.1"/>
</dbReference>
<accession>A0A7X3FJG6</accession>
<evidence type="ECO:0000313" key="1">
    <source>
        <dbReference type="EMBL" id="MVP00884.1"/>
    </source>
</evidence>
<protein>
    <submittedName>
        <fullName evidence="1">YheC/YheD family protein</fullName>
    </submittedName>
</protein>
<gene>
    <name evidence="1" type="ORF">EDM21_15345</name>
</gene>
<dbReference type="AlphaFoldDB" id="A0A7X3FJG6"/>
<keyword evidence="2" id="KW-1185">Reference proteome</keyword>
<dbReference type="InterPro" id="IPR026838">
    <property type="entry name" value="YheC/D"/>
</dbReference>
<name>A0A7X3FJG6_9BACL</name>
<proteinExistence type="predicted"/>
<dbReference type="Pfam" id="PF14398">
    <property type="entry name" value="ATPgrasp_YheCD"/>
    <property type="match status" value="1"/>
</dbReference>
<dbReference type="SUPFAM" id="SSF56059">
    <property type="entry name" value="Glutathione synthetase ATP-binding domain-like"/>
    <property type="match status" value="1"/>
</dbReference>
<comment type="caution">
    <text evidence="1">The sequence shown here is derived from an EMBL/GenBank/DDBJ whole genome shotgun (WGS) entry which is preliminary data.</text>
</comment>
<sequence>MDATIHSSKQPPLCIGILTTPDPKRKFSGNRENFIDLIRTGYEHGALVYVVTTADIKLGSKQVQAFCYQFPSKKWRKQLMPFPDVIYNRIPTRRLEIQSDVQRTLQACIRSKSLNVFNPYFFDKWTLFEWLDQSSTTRKYVPTTKQLHGKSSLEVMLNRFDCVYLKPIEGKAGKGIMRLEQIPVKNSQPVLKLTMQEKMNSHYEQFSDLSDAWNRIDGLTSGEEYIIQQGISLASYNKRPFDLRALLQKTAEGKWSVTGIGARVAGKRSITTHVPRGGSIDDPARLLAKSFGSLKAKRILRHSRKTALLLAHNLEKTSKQTLGEMSMDLGIDTNGRTWFFEANSKPMKFDEPHIRNKSLERIISYSQYLAKKSK</sequence>
<reference evidence="1 2" key="1">
    <citation type="journal article" date="2019" name="Microorganisms">
        <title>Paenibacillus lutrae sp. nov., A Chitinolytic Species Isolated from A River Otter in Castril Natural Park, Granada, Spain.</title>
        <authorList>
            <person name="Rodriguez M."/>
            <person name="Reina J.C."/>
            <person name="Bejar V."/>
            <person name="Llamas I."/>
        </authorList>
    </citation>
    <scope>NUCLEOTIDE SEQUENCE [LARGE SCALE GENOMIC DNA]</scope>
    <source>
        <strain evidence="1 2">N10</strain>
    </source>
</reference>
<evidence type="ECO:0000313" key="2">
    <source>
        <dbReference type="Proteomes" id="UP000490800"/>
    </source>
</evidence>
<dbReference type="EMBL" id="RHLK01000008">
    <property type="protein sequence ID" value="MVP00884.1"/>
    <property type="molecule type" value="Genomic_DNA"/>
</dbReference>
<organism evidence="1 2">
    <name type="scientific">Paenibacillus lutrae</name>
    <dbReference type="NCBI Taxonomy" id="2078573"/>
    <lineage>
        <taxon>Bacteria</taxon>
        <taxon>Bacillati</taxon>
        <taxon>Bacillota</taxon>
        <taxon>Bacilli</taxon>
        <taxon>Bacillales</taxon>
        <taxon>Paenibacillaceae</taxon>
        <taxon>Paenibacillus</taxon>
    </lineage>
</organism>